<evidence type="ECO:0000259" key="4">
    <source>
        <dbReference type="Pfam" id="PF06722"/>
    </source>
</evidence>
<gene>
    <name evidence="6" type="ORF">ACFQ4H_00230</name>
</gene>
<keyword evidence="7" id="KW-1185">Reference proteome</keyword>
<dbReference type="Proteomes" id="UP001597260">
    <property type="component" value="Unassembled WGS sequence"/>
</dbReference>
<proteinExistence type="inferred from homology"/>
<keyword evidence="3" id="KW-0808">Transferase</keyword>
<dbReference type="InterPro" id="IPR002213">
    <property type="entry name" value="UDP_glucos_trans"/>
</dbReference>
<dbReference type="Pfam" id="PF21036">
    <property type="entry name" value="EryCIII-like_N"/>
    <property type="match status" value="1"/>
</dbReference>
<protein>
    <submittedName>
        <fullName evidence="6">Glycosyltransferase</fullName>
    </submittedName>
</protein>
<dbReference type="InterPro" id="IPR035595">
    <property type="entry name" value="UDP_glycos_trans_CS"/>
</dbReference>
<dbReference type="PANTHER" id="PTHR48050:SF13">
    <property type="entry name" value="STEROL 3-BETA-GLUCOSYLTRANSFERASE UGT80A2"/>
    <property type="match status" value="1"/>
</dbReference>
<dbReference type="InterPro" id="IPR048284">
    <property type="entry name" value="EryCIII-like_N"/>
</dbReference>
<dbReference type="RefSeq" id="WP_377565450.1">
    <property type="nucleotide sequence ID" value="NZ_JBHTMP010000001.1"/>
</dbReference>
<evidence type="ECO:0000256" key="1">
    <source>
        <dbReference type="ARBA" id="ARBA00006962"/>
    </source>
</evidence>
<comment type="caution">
    <text evidence="6">The sequence shown here is derived from an EMBL/GenBank/DDBJ whole genome shotgun (WGS) entry which is preliminary data.</text>
</comment>
<evidence type="ECO:0000256" key="2">
    <source>
        <dbReference type="ARBA" id="ARBA00022676"/>
    </source>
</evidence>
<dbReference type="CDD" id="cd03784">
    <property type="entry name" value="GT1_Gtf-like"/>
    <property type="match status" value="1"/>
</dbReference>
<feature type="domain" description="Erythromycin biosynthesis protein CIII-like C-terminal" evidence="4">
    <location>
        <begin position="255"/>
        <end position="395"/>
    </location>
</feature>
<evidence type="ECO:0000313" key="7">
    <source>
        <dbReference type="Proteomes" id="UP001597260"/>
    </source>
</evidence>
<comment type="similarity">
    <text evidence="1">Belongs to the glycosyltransferase 28 family.</text>
</comment>
<reference evidence="7" key="1">
    <citation type="journal article" date="2019" name="Int. J. Syst. Evol. Microbiol.">
        <title>The Global Catalogue of Microorganisms (GCM) 10K type strain sequencing project: providing services to taxonomists for standard genome sequencing and annotation.</title>
        <authorList>
            <consortium name="The Broad Institute Genomics Platform"/>
            <consortium name="The Broad Institute Genome Sequencing Center for Infectious Disease"/>
            <person name="Wu L."/>
            <person name="Ma J."/>
        </authorList>
    </citation>
    <scope>NUCLEOTIDE SEQUENCE [LARGE SCALE GENOMIC DNA]</scope>
    <source>
        <strain evidence="7">JCM 31037</strain>
    </source>
</reference>
<dbReference type="SUPFAM" id="SSF53756">
    <property type="entry name" value="UDP-Glycosyltransferase/glycogen phosphorylase"/>
    <property type="match status" value="1"/>
</dbReference>
<organism evidence="6 7">
    <name type="scientific">Micromonospora sonneratiae</name>
    <dbReference type="NCBI Taxonomy" id="1184706"/>
    <lineage>
        <taxon>Bacteria</taxon>
        <taxon>Bacillati</taxon>
        <taxon>Actinomycetota</taxon>
        <taxon>Actinomycetes</taxon>
        <taxon>Micromonosporales</taxon>
        <taxon>Micromonosporaceae</taxon>
        <taxon>Micromonospora</taxon>
    </lineage>
</organism>
<dbReference type="PANTHER" id="PTHR48050">
    <property type="entry name" value="STEROL 3-BETA-GLUCOSYLTRANSFERASE"/>
    <property type="match status" value="1"/>
</dbReference>
<dbReference type="InterPro" id="IPR010610">
    <property type="entry name" value="EryCIII-like_C"/>
</dbReference>
<dbReference type="EMBL" id="JBHTMP010000001">
    <property type="protein sequence ID" value="MFD1319533.1"/>
    <property type="molecule type" value="Genomic_DNA"/>
</dbReference>
<sequence length="401" mass="43139">MRILLTSQPIYSHLVPALLPLARTAQALGHDVAVATAASMADELARAGVAHLPLPHVPGQTELRTDPRLAERFGLPQRLMAPGRHTVEPTVWQQIARAYAGPIAGCFAADLLDAARDWRPDVIVREPAEYGGYLAAERLGVPHATLDIAPFAAEDLPHVVDVLDEQRAALDLPPTGDGWHPHRHLRAGLLPETWYPPSLRPASARYYRMPASAAEPALDPWYAELPDDRPLVLASLGSLVLSLPGMAEVLPAVVAALGELRCTAVLSLGGRTELAELIGSPPKNVHLTPFVPQRTVLATCDLFFTHAGFSSTREAVTAGVPMVALPAVADQPANAHRIAELGLGLRLDLEELTVAGIVDACQRVLVEPAYRWRVRAMQRQLLTGPGFEQLVEDLAGLVGQH</sequence>
<dbReference type="Pfam" id="PF06722">
    <property type="entry name" value="EryCIII-like_C"/>
    <property type="match status" value="1"/>
</dbReference>
<feature type="domain" description="Erythromycin biosynthesis protein CIII-like N-terminal" evidence="5">
    <location>
        <begin position="26"/>
        <end position="146"/>
    </location>
</feature>
<evidence type="ECO:0000313" key="6">
    <source>
        <dbReference type="EMBL" id="MFD1319533.1"/>
    </source>
</evidence>
<dbReference type="Gene3D" id="3.40.50.2000">
    <property type="entry name" value="Glycogen Phosphorylase B"/>
    <property type="match status" value="2"/>
</dbReference>
<evidence type="ECO:0000259" key="5">
    <source>
        <dbReference type="Pfam" id="PF21036"/>
    </source>
</evidence>
<keyword evidence="2" id="KW-0328">Glycosyltransferase</keyword>
<dbReference type="InterPro" id="IPR050426">
    <property type="entry name" value="Glycosyltransferase_28"/>
</dbReference>
<name>A0ABW3Y554_9ACTN</name>
<evidence type="ECO:0000256" key="3">
    <source>
        <dbReference type="ARBA" id="ARBA00022679"/>
    </source>
</evidence>
<accession>A0ABW3Y554</accession>
<dbReference type="PROSITE" id="PS00375">
    <property type="entry name" value="UDPGT"/>
    <property type="match status" value="1"/>
</dbReference>